<keyword evidence="3" id="KW-1185">Reference proteome</keyword>
<dbReference type="Gramene" id="PGSC0003DMT400093336">
    <property type="protein sequence ID" value="PGSC0003DMT400093336"/>
    <property type="gene ID" value="PGSC0003DMG400042907"/>
</dbReference>
<evidence type="ECO:0000313" key="3">
    <source>
        <dbReference type="Proteomes" id="UP000011115"/>
    </source>
</evidence>
<accession>M1DRR3</accession>
<dbReference type="AlphaFoldDB" id="M1DRR3"/>
<reference evidence="2" key="2">
    <citation type="submission" date="2015-06" db="UniProtKB">
        <authorList>
            <consortium name="EnsemblPlants"/>
        </authorList>
    </citation>
    <scope>IDENTIFICATION</scope>
    <source>
        <strain evidence="2">DM1-3 516 R44</strain>
    </source>
</reference>
<sequence>MKSKGKLILNGLQLSMTIYRNIAIIVSYKDIEKLNVRHYIQNEKNLQREFWVEQGQTRILSSGKVVGSTQRKQEWMQRRSKYAKIIGTDNGKKKEETGKDTEDINTDNAFAT</sequence>
<dbReference type="HOGENOM" id="CLU_2150412_0_0_1"/>
<evidence type="ECO:0000313" key="2">
    <source>
        <dbReference type="EnsemblPlants" id="PGSC0003DMT400093336"/>
    </source>
</evidence>
<feature type="compositionally biased region" description="Basic and acidic residues" evidence="1">
    <location>
        <begin position="90"/>
        <end position="102"/>
    </location>
</feature>
<dbReference type="Proteomes" id="UP000011115">
    <property type="component" value="Unassembled WGS sequence"/>
</dbReference>
<organism evidence="2 3">
    <name type="scientific">Solanum tuberosum</name>
    <name type="common">Potato</name>
    <dbReference type="NCBI Taxonomy" id="4113"/>
    <lineage>
        <taxon>Eukaryota</taxon>
        <taxon>Viridiplantae</taxon>
        <taxon>Streptophyta</taxon>
        <taxon>Embryophyta</taxon>
        <taxon>Tracheophyta</taxon>
        <taxon>Spermatophyta</taxon>
        <taxon>Magnoliopsida</taxon>
        <taxon>eudicotyledons</taxon>
        <taxon>Gunneridae</taxon>
        <taxon>Pentapetalae</taxon>
        <taxon>asterids</taxon>
        <taxon>lamiids</taxon>
        <taxon>Solanales</taxon>
        <taxon>Solanaceae</taxon>
        <taxon>Solanoideae</taxon>
        <taxon>Solaneae</taxon>
        <taxon>Solanum</taxon>
    </lineage>
</organism>
<feature type="region of interest" description="Disordered" evidence="1">
    <location>
        <begin position="86"/>
        <end position="112"/>
    </location>
</feature>
<evidence type="ECO:0000256" key="1">
    <source>
        <dbReference type="SAM" id="MobiDB-lite"/>
    </source>
</evidence>
<protein>
    <submittedName>
        <fullName evidence="2">Uncharacterized protein</fullName>
    </submittedName>
</protein>
<dbReference type="PaxDb" id="4113-PGSC0003DMT400093336"/>
<dbReference type="EnsemblPlants" id="PGSC0003DMT400093336">
    <property type="protein sequence ID" value="PGSC0003DMT400093336"/>
    <property type="gene ID" value="PGSC0003DMG400042907"/>
</dbReference>
<proteinExistence type="predicted"/>
<name>M1DRR3_SOLTU</name>
<dbReference type="InParanoid" id="M1DRR3"/>
<reference evidence="3" key="1">
    <citation type="journal article" date="2011" name="Nature">
        <title>Genome sequence and analysis of the tuber crop potato.</title>
        <authorList>
            <consortium name="The Potato Genome Sequencing Consortium"/>
        </authorList>
    </citation>
    <scope>NUCLEOTIDE SEQUENCE [LARGE SCALE GENOMIC DNA]</scope>
    <source>
        <strain evidence="3">cv. DM1-3 516 R44</strain>
    </source>
</reference>